<evidence type="ECO:0000256" key="3">
    <source>
        <dbReference type="ARBA" id="ARBA00022691"/>
    </source>
</evidence>
<dbReference type="EMBL" id="OV170226">
    <property type="protein sequence ID" value="CAH0727084.1"/>
    <property type="molecule type" value="Genomic_DNA"/>
</dbReference>
<dbReference type="Gene3D" id="3.90.1420.10">
    <property type="entry name" value="Rubisco LSMT, substrate-binding domain"/>
    <property type="match status" value="1"/>
</dbReference>
<dbReference type="SUPFAM" id="SSF81822">
    <property type="entry name" value="RuBisCo LSMT C-terminal, substrate-binding domain"/>
    <property type="match status" value="1"/>
</dbReference>
<dbReference type="PANTHER" id="PTHR13271">
    <property type="entry name" value="UNCHARACTERIZED PUTATIVE METHYLTRANSFERASE"/>
    <property type="match status" value="1"/>
</dbReference>
<keyword evidence="1" id="KW-0489">Methyltransferase</keyword>
<protein>
    <recommendedName>
        <fullName evidence="4">Rubisco LSMT substrate-binding domain-containing protein</fullName>
    </recommendedName>
</protein>
<dbReference type="InterPro" id="IPR036464">
    <property type="entry name" value="Rubisco_LSMT_subst-bd_sf"/>
</dbReference>
<dbReference type="OrthoDB" id="441812at2759"/>
<evidence type="ECO:0000313" key="6">
    <source>
        <dbReference type="Proteomes" id="UP000838878"/>
    </source>
</evidence>
<keyword evidence="6" id="KW-1185">Reference proteome</keyword>
<dbReference type="SUPFAM" id="SSF82199">
    <property type="entry name" value="SET domain"/>
    <property type="match status" value="1"/>
</dbReference>
<dbReference type="InterPro" id="IPR046341">
    <property type="entry name" value="SET_dom_sf"/>
</dbReference>
<dbReference type="PANTHER" id="PTHR13271:SF47">
    <property type="entry name" value="ACTIN-HISTIDINE N-METHYLTRANSFERASE"/>
    <property type="match status" value="1"/>
</dbReference>
<feature type="non-terminal residue" evidence="5">
    <location>
        <position position="235"/>
    </location>
</feature>
<dbReference type="Proteomes" id="UP000838878">
    <property type="component" value="Chromosome 6"/>
</dbReference>
<feature type="domain" description="Rubisco LSMT substrate-binding" evidence="4">
    <location>
        <begin position="92"/>
        <end position="204"/>
    </location>
</feature>
<dbReference type="GO" id="GO:0032259">
    <property type="term" value="P:methylation"/>
    <property type="evidence" value="ECO:0007669"/>
    <property type="project" value="UniProtKB-KW"/>
</dbReference>
<evidence type="ECO:0000256" key="1">
    <source>
        <dbReference type="ARBA" id="ARBA00022603"/>
    </source>
</evidence>
<dbReference type="AlphaFoldDB" id="A0A8J9UYF8"/>
<keyword evidence="2" id="KW-0808">Transferase</keyword>
<evidence type="ECO:0000256" key="2">
    <source>
        <dbReference type="ARBA" id="ARBA00022679"/>
    </source>
</evidence>
<gene>
    <name evidence="5" type="ORF">BINO364_LOCUS12470</name>
</gene>
<dbReference type="Gene3D" id="3.90.1410.10">
    <property type="entry name" value="set domain protein methyltransferase, domain 1"/>
    <property type="match status" value="1"/>
</dbReference>
<dbReference type="InterPro" id="IPR015353">
    <property type="entry name" value="Rubisco_LSMT_subst-bd"/>
</dbReference>
<organism evidence="5 6">
    <name type="scientific">Brenthis ino</name>
    <name type="common">lesser marbled fritillary</name>
    <dbReference type="NCBI Taxonomy" id="405034"/>
    <lineage>
        <taxon>Eukaryota</taxon>
        <taxon>Metazoa</taxon>
        <taxon>Ecdysozoa</taxon>
        <taxon>Arthropoda</taxon>
        <taxon>Hexapoda</taxon>
        <taxon>Insecta</taxon>
        <taxon>Pterygota</taxon>
        <taxon>Neoptera</taxon>
        <taxon>Endopterygota</taxon>
        <taxon>Lepidoptera</taxon>
        <taxon>Glossata</taxon>
        <taxon>Ditrysia</taxon>
        <taxon>Papilionoidea</taxon>
        <taxon>Nymphalidae</taxon>
        <taxon>Heliconiinae</taxon>
        <taxon>Argynnini</taxon>
        <taxon>Brenthis</taxon>
    </lineage>
</organism>
<dbReference type="InterPro" id="IPR050600">
    <property type="entry name" value="SETD3_SETD6_MTase"/>
</dbReference>
<sequence length="235" mass="26619">MTRQNNIHLSDAPSIAFIPLWDMCNHEHGKITTDYNKELKRGECYALRDFAAGEQIFIFYGARPNADLFLHNGFVYPQNQYDSLSLALGVSTSDPLREAKLGLLTKLGLSGVTHYSLYSDSNPISPELLAFIRIFNMNQDELTKWSSLSMPSDLVSSDDISSEAVGADIDRRAYTYLLTRCGLLKASYKKDESETESLHRRNVKLLKECEVQILDNAIEYLRNVLQKLPTDKQTT</sequence>
<evidence type="ECO:0000313" key="5">
    <source>
        <dbReference type="EMBL" id="CAH0727084.1"/>
    </source>
</evidence>
<evidence type="ECO:0000259" key="4">
    <source>
        <dbReference type="Pfam" id="PF09273"/>
    </source>
</evidence>
<proteinExistence type="predicted"/>
<keyword evidence="3" id="KW-0949">S-adenosyl-L-methionine</keyword>
<accession>A0A8J9UYF8</accession>
<reference evidence="5" key="1">
    <citation type="submission" date="2021-12" db="EMBL/GenBank/DDBJ databases">
        <authorList>
            <person name="Martin H S."/>
        </authorList>
    </citation>
    <scope>NUCLEOTIDE SEQUENCE</scope>
</reference>
<name>A0A8J9UYF8_9NEOP</name>
<dbReference type="Pfam" id="PF09273">
    <property type="entry name" value="Rubis-subs-bind"/>
    <property type="match status" value="1"/>
</dbReference>
<dbReference type="GO" id="GO:0016279">
    <property type="term" value="F:protein-lysine N-methyltransferase activity"/>
    <property type="evidence" value="ECO:0007669"/>
    <property type="project" value="TreeGrafter"/>
</dbReference>